<feature type="region of interest" description="Disordered" evidence="1">
    <location>
        <begin position="80"/>
        <end position="134"/>
    </location>
</feature>
<reference evidence="2" key="1">
    <citation type="submission" date="2020-05" db="EMBL/GenBank/DDBJ databases">
        <title>Mycena genomes resolve the evolution of fungal bioluminescence.</title>
        <authorList>
            <person name="Tsai I.J."/>
        </authorList>
    </citation>
    <scope>NUCLEOTIDE SEQUENCE</scope>
    <source>
        <strain evidence="2">CCC161011</strain>
    </source>
</reference>
<dbReference type="EMBL" id="JACAZI010000022">
    <property type="protein sequence ID" value="KAF7336675.1"/>
    <property type="molecule type" value="Genomic_DNA"/>
</dbReference>
<feature type="compositionally biased region" description="Polar residues" evidence="1">
    <location>
        <begin position="101"/>
        <end position="111"/>
    </location>
</feature>
<dbReference type="Proteomes" id="UP000620124">
    <property type="component" value="Unassembled WGS sequence"/>
</dbReference>
<name>A0A8H6X8Q5_9AGAR</name>
<proteinExistence type="predicted"/>
<gene>
    <name evidence="2" type="ORF">MVEN_02102500</name>
</gene>
<comment type="caution">
    <text evidence="2">The sequence shown here is derived from an EMBL/GenBank/DDBJ whole genome shotgun (WGS) entry which is preliminary data.</text>
</comment>
<feature type="region of interest" description="Disordered" evidence="1">
    <location>
        <begin position="150"/>
        <end position="172"/>
    </location>
</feature>
<evidence type="ECO:0000256" key="1">
    <source>
        <dbReference type="SAM" id="MobiDB-lite"/>
    </source>
</evidence>
<accession>A0A8H6X8Q5</accession>
<sequence length="172" mass="19094">MSPALLAPRTRRDLAQDFLGSDNNAFLFTFTRLLTVFLSTMHDNDPVTLETEKVRNLSGVQYKTSTPHKHAPGWNEHLASASEASVKADKAADHGSPGDLQKTTVEYIQSRHSPDEASYLRDQVDGPLSSAKSDEVLVRKTIHEEKTEIFQDGKRTESEDVVKAERGVLSTE</sequence>
<protein>
    <submittedName>
        <fullName evidence="2">Uncharacterized protein</fullName>
    </submittedName>
</protein>
<evidence type="ECO:0000313" key="2">
    <source>
        <dbReference type="EMBL" id="KAF7336675.1"/>
    </source>
</evidence>
<keyword evidence="3" id="KW-1185">Reference proteome</keyword>
<feature type="compositionally biased region" description="Basic and acidic residues" evidence="1">
    <location>
        <begin position="112"/>
        <end position="124"/>
    </location>
</feature>
<organism evidence="2 3">
    <name type="scientific">Mycena venus</name>
    <dbReference type="NCBI Taxonomy" id="2733690"/>
    <lineage>
        <taxon>Eukaryota</taxon>
        <taxon>Fungi</taxon>
        <taxon>Dikarya</taxon>
        <taxon>Basidiomycota</taxon>
        <taxon>Agaricomycotina</taxon>
        <taxon>Agaricomycetes</taxon>
        <taxon>Agaricomycetidae</taxon>
        <taxon>Agaricales</taxon>
        <taxon>Marasmiineae</taxon>
        <taxon>Mycenaceae</taxon>
        <taxon>Mycena</taxon>
    </lineage>
</organism>
<dbReference type="AlphaFoldDB" id="A0A8H6X8Q5"/>
<evidence type="ECO:0000313" key="3">
    <source>
        <dbReference type="Proteomes" id="UP000620124"/>
    </source>
</evidence>
<feature type="compositionally biased region" description="Basic and acidic residues" evidence="1">
    <location>
        <begin position="150"/>
        <end position="166"/>
    </location>
</feature>
<dbReference type="OrthoDB" id="529205at2759"/>